<dbReference type="AlphaFoldDB" id="A0A6G4HNJ6"/>
<dbReference type="Proteomes" id="UP000663464">
    <property type="component" value="Chromosome"/>
</dbReference>
<proteinExistence type="predicted"/>
<dbReference type="EMBL" id="SXEU01000001">
    <property type="protein sequence ID" value="NFV14856.1"/>
    <property type="molecule type" value="Genomic_DNA"/>
</dbReference>
<name>A0A6G4HNJ6_CLOBO</name>
<evidence type="ECO:0000313" key="3">
    <source>
        <dbReference type="Proteomes" id="UP000663464"/>
    </source>
</evidence>
<gene>
    <name evidence="1" type="ORF">FDG29_01500</name>
    <name evidence="2" type="ORF">JQS73_12775</name>
</gene>
<protein>
    <recommendedName>
        <fullName evidence="4">Phage protein</fullName>
    </recommendedName>
</protein>
<reference evidence="1" key="2">
    <citation type="submission" date="2019-04" db="EMBL/GenBank/DDBJ databases">
        <title>Genome sequencing of Clostridium botulinum Groups I-IV and Clostridium butyricum.</title>
        <authorList>
            <person name="Brunt J."/>
            <person name="Van Vliet A.H.M."/>
            <person name="Stringer S.C."/>
            <person name="Carter A.T."/>
            <person name="Peck M.W."/>
        </authorList>
    </citation>
    <scope>NUCLEOTIDE SEQUENCE</scope>
    <source>
        <strain evidence="1">751/1</strain>
    </source>
</reference>
<organism evidence="1">
    <name type="scientific">Clostridium botulinum</name>
    <dbReference type="NCBI Taxonomy" id="1491"/>
    <lineage>
        <taxon>Bacteria</taxon>
        <taxon>Bacillati</taxon>
        <taxon>Bacillota</taxon>
        <taxon>Clostridia</taxon>
        <taxon>Eubacteriales</taxon>
        <taxon>Clostridiaceae</taxon>
        <taxon>Clostridium</taxon>
    </lineage>
</organism>
<dbReference type="RefSeq" id="WP_003489663.1">
    <property type="nucleotide sequence ID" value="NZ_CP069280.1"/>
</dbReference>
<reference evidence="2" key="3">
    <citation type="submission" date="2021-02" db="EMBL/GenBank/DDBJ databases">
        <authorList>
            <person name="Dover N."/>
            <person name="Barash J.R."/>
            <person name="Bell J.M."/>
            <person name="Sylvester M.D."/>
            <person name="Arnon S."/>
        </authorList>
    </citation>
    <scope>NUCLEOTIDE SEQUENCE</scope>
    <source>
        <strain evidence="2">IBCA10-7060</strain>
    </source>
</reference>
<dbReference type="EMBL" id="CP069280">
    <property type="protein sequence ID" value="QRI52298.1"/>
    <property type="molecule type" value="Genomic_DNA"/>
</dbReference>
<evidence type="ECO:0008006" key="4">
    <source>
        <dbReference type="Google" id="ProtNLM"/>
    </source>
</evidence>
<sequence length="77" mass="8610">MKNTLGDLNNHLFMQLERLNDEDIEGEELKKEITRAKAVTGIASQIVSNANVILQAKKLQAETLGRDNTEMPKMLEG</sequence>
<accession>A0A6G4HNJ6</accession>
<evidence type="ECO:0000313" key="1">
    <source>
        <dbReference type="EMBL" id="NFV14856.1"/>
    </source>
</evidence>
<reference evidence="2 3" key="1">
    <citation type="journal article" date="2014" name="J. Infect. Dis.">
        <title>Molecular characterization of a novel botulinum neurotoxin type H gene.</title>
        <authorList>
            <person name="Dover N."/>
            <person name="Barash J.R."/>
            <person name="Hill K.K."/>
            <person name="Xie G."/>
            <person name="Arnon S.S."/>
        </authorList>
    </citation>
    <scope>NUCLEOTIDE SEQUENCE [LARGE SCALE GENOMIC DNA]</scope>
    <source>
        <strain evidence="2 3">IBCA10-7060</strain>
    </source>
</reference>
<evidence type="ECO:0000313" key="2">
    <source>
        <dbReference type="EMBL" id="QRI52298.1"/>
    </source>
</evidence>